<evidence type="ECO:0000313" key="1">
    <source>
        <dbReference type="EMBL" id="KAH3688551.1"/>
    </source>
</evidence>
<sequence>MFKPSFSELMINENIGEVQINRIEISQVEQLDVQNKQRCDVEVKRAKIVTENVLVSLIELENLPVQLVYRHDGVRNIGSLVIVHLKEPSRTAHFAAVAGHWYSLLLVEVVVAAEVVAVAVTAAAVAEVVEAEGYLGLLEKLEQTDGCQ</sequence>
<dbReference type="EMBL" id="JAEUBG010000295">
    <property type="protein sequence ID" value="KAH3688551.1"/>
    <property type="molecule type" value="Genomic_DNA"/>
</dbReference>
<reference evidence="1" key="2">
    <citation type="submission" date="2021-01" db="EMBL/GenBank/DDBJ databases">
        <authorList>
            <person name="Schikora-Tamarit M.A."/>
        </authorList>
    </citation>
    <scope>NUCLEOTIDE SEQUENCE</scope>
    <source>
        <strain evidence="1">CBS2887</strain>
    </source>
</reference>
<dbReference type="AlphaFoldDB" id="A0A9P8TSI9"/>
<keyword evidence="2" id="KW-1185">Reference proteome</keyword>
<gene>
    <name evidence="1" type="ORF">WICPIJ_000472</name>
</gene>
<evidence type="ECO:0000313" key="2">
    <source>
        <dbReference type="Proteomes" id="UP000774326"/>
    </source>
</evidence>
<accession>A0A9P8TSI9</accession>
<dbReference type="Proteomes" id="UP000774326">
    <property type="component" value="Unassembled WGS sequence"/>
</dbReference>
<proteinExistence type="predicted"/>
<reference evidence="1" key="1">
    <citation type="journal article" date="2021" name="Open Biol.">
        <title>Shared evolutionary footprints suggest mitochondrial oxidative damage underlies multiple complex I losses in fungi.</title>
        <authorList>
            <person name="Schikora-Tamarit M.A."/>
            <person name="Marcet-Houben M."/>
            <person name="Nosek J."/>
            <person name="Gabaldon T."/>
        </authorList>
    </citation>
    <scope>NUCLEOTIDE SEQUENCE</scope>
    <source>
        <strain evidence="1">CBS2887</strain>
    </source>
</reference>
<protein>
    <submittedName>
        <fullName evidence="1">Uncharacterized protein</fullName>
    </submittedName>
</protein>
<organism evidence="1 2">
    <name type="scientific">Wickerhamomyces pijperi</name>
    <name type="common">Yeast</name>
    <name type="synonym">Pichia pijperi</name>
    <dbReference type="NCBI Taxonomy" id="599730"/>
    <lineage>
        <taxon>Eukaryota</taxon>
        <taxon>Fungi</taxon>
        <taxon>Dikarya</taxon>
        <taxon>Ascomycota</taxon>
        <taxon>Saccharomycotina</taxon>
        <taxon>Saccharomycetes</taxon>
        <taxon>Phaffomycetales</taxon>
        <taxon>Wickerhamomycetaceae</taxon>
        <taxon>Wickerhamomyces</taxon>
    </lineage>
</organism>
<name>A0A9P8TSI9_WICPI</name>
<comment type="caution">
    <text evidence="1">The sequence shown here is derived from an EMBL/GenBank/DDBJ whole genome shotgun (WGS) entry which is preliminary data.</text>
</comment>